<dbReference type="Proteomes" id="UP001528411">
    <property type="component" value="Unassembled WGS sequence"/>
</dbReference>
<dbReference type="SUPFAM" id="SSF56935">
    <property type="entry name" value="Porins"/>
    <property type="match status" value="1"/>
</dbReference>
<dbReference type="InterPro" id="IPR023614">
    <property type="entry name" value="Porin_dom_sf"/>
</dbReference>
<organism evidence="1 2">
    <name type="scientific">Psychrosphaera algicola</name>
    <dbReference type="NCBI Taxonomy" id="3023714"/>
    <lineage>
        <taxon>Bacteria</taxon>
        <taxon>Pseudomonadati</taxon>
        <taxon>Pseudomonadota</taxon>
        <taxon>Gammaproteobacteria</taxon>
        <taxon>Alteromonadales</taxon>
        <taxon>Pseudoalteromonadaceae</taxon>
        <taxon>Psychrosphaera</taxon>
    </lineage>
</organism>
<dbReference type="Gene3D" id="2.40.160.10">
    <property type="entry name" value="Porin"/>
    <property type="match status" value="1"/>
</dbReference>
<proteinExistence type="predicted"/>
<comment type="caution">
    <text evidence="1">The sequence shown here is derived from an EMBL/GenBank/DDBJ whole genome shotgun (WGS) entry which is preliminary data.</text>
</comment>
<name>A0ABT5FGK9_9GAMM</name>
<dbReference type="RefSeq" id="WP_272181504.1">
    <property type="nucleotide sequence ID" value="NZ_JAQOMS010000002.1"/>
</dbReference>
<dbReference type="EMBL" id="JAQOMS010000002">
    <property type="protein sequence ID" value="MDC2890267.1"/>
    <property type="molecule type" value="Genomic_DNA"/>
</dbReference>
<gene>
    <name evidence="1" type="ORF">PN838_17775</name>
</gene>
<evidence type="ECO:0000313" key="2">
    <source>
        <dbReference type="Proteomes" id="UP001528411"/>
    </source>
</evidence>
<keyword evidence="2" id="KW-1185">Reference proteome</keyword>
<protein>
    <submittedName>
        <fullName evidence="1">Uncharacterized protein</fullName>
    </submittedName>
</protein>
<sequence>MGKFDFQFELGTEGFSGRFYNIQSSIEQQFNDNLYVSFTMSQYNSDSWLEWDEGNIIDEFDFTEQGFEISVNYQITDNHEIRIKLESLIGKAKHLANYQVDSNGKAIQTNESGDFSFAENEFQLRYKYSFSKLTAFYLSYGFGGEFEDEIAKFGKRNLYKKRLNQKKHIISSRS</sequence>
<accession>A0ABT5FGK9</accession>
<reference evidence="1 2" key="1">
    <citation type="submission" date="2023-01" db="EMBL/GenBank/DDBJ databases">
        <title>Psychrosphaera sp. nov., isolated from marine algae.</title>
        <authorList>
            <person name="Bayburt H."/>
            <person name="Choi B.J."/>
            <person name="Kim J.M."/>
            <person name="Choi D.G."/>
            <person name="Jeon C.O."/>
        </authorList>
    </citation>
    <scope>NUCLEOTIDE SEQUENCE [LARGE SCALE GENOMIC DNA]</scope>
    <source>
        <strain evidence="1 2">G1-22</strain>
    </source>
</reference>
<evidence type="ECO:0000313" key="1">
    <source>
        <dbReference type="EMBL" id="MDC2890267.1"/>
    </source>
</evidence>